<dbReference type="AlphaFoldDB" id="A0A0H3ZQG9"/>
<dbReference type="EMBL" id="KP795470">
    <property type="protein sequence ID" value="AKN36159.1"/>
    <property type="molecule type" value="Genomic_DNA"/>
</dbReference>
<accession>A0A0H3ZQG9</accession>
<organism evidence="1">
    <name type="scientific">Vibrio genomosp. F6</name>
    <dbReference type="NCBI Taxonomy" id="723172"/>
    <lineage>
        <taxon>Bacteria</taxon>
        <taxon>Pseudomonadati</taxon>
        <taxon>Pseudomonadota</taxon>
        <taxon>Gammaproteobacteria</taxon>
        <taxon>Vibrionales</taxon>
        <taxon>Vibrionaceae</taxon>
        <taxon>Vibrio</taxon>
    </lineage>
</organism>
<dbReference type="InterPro" id="IPR056076">
    <property type="entry name" value="DUF7659"/>
</dbReference>
<name>A0A0H3ZQG9_9VIBR</name>
<protein>
    <submittedName>
        <fullName evidence="1">BCTnown</fullName>
    </submittedName>
</protein>
<reference evidence="1" key="1">
    <citation type="journal article" date="2015" name="MBio">
        <title>Eco-Evolutionary Dynamics of Episomes among Ecologically Cohesive Bacterial Populations.</title>
        <authorList>
            <person name="Xue H."/>
            <person name="Cordero O.X."/>
            <person name="Camas F.M."/>
            <person name="Trimble W."/>
            <person name="Meyer F."/>
            <person name="Guglielmini J."/>
            <person name="Rocha E.P."/>
            <person name="Polz M.F."/>
        </authorList>
    </citation>
    <scope>NUCLEOTIDE SEQUENCE</scope>
    <source>
        <strain evidence="1">FF_110</strain>
    </source>
</reference>
<sequence length="126" mass="14261">MKTLNEYTQDKQAELFHQTGAFFAFSNQQFEEARKEGERYVSLGAGLIVPTPNARALVDGMARINADGIQADIAENGKAGIIRRELFNYECFYTGEIEDCVEALAGYGFSYDEILSEYQQLRRVEQ</sequence>
<dbReference type="Pfam" id="PF24692">
    <property type="entry name" value="DUF7659"/>
    <property type="match status" value="1"/>
</dbReference>
<proteinExistence type="predicted"/>
<evidence type="ECO:0000313" key="1">
    <source>
        <dbReference type="EMBL" id="AKN36159.1"/>
    </source>
</evidence>